<evidence type="ECO:0000313" key="3">
    <source>
        <dbReference type="Proteomes" id="UP000230956"/>
    </source>
</evidence>
<dbReference type="SUPFAM" id="SSF141371">
    <property type="entry name" value="PilZ domain-like"/>
    <property type="match status" value="1"/>
</dbReference>
<proteinExistence type="predicted"/>
<sequence>MLNTGQVIGLSDSQGATWNLGVKHYLAGNRVLCELLGNDINPPDKDTGDLKLSVPHAAGVYVIATKIAGVSRDGHEYKLLLGKEYQLFQRRGYYRLSDPQLRIQCRIYGETVEDVTAIDISGGGAALVIRWDQLVKIKEDIPVGLDITLPEGGKIQAHGKTLRVGESKDGNGYHVGITFTKLDRADRAKLIKYIFDEQLLRNKESGLEL</sequence>
<reference evidence="3" key="1">
    <citation type="submission" date="2017-09" db="EMBL/GenBank/DDBJ databases">
        <title>Depth-based differentiation of microbial function through sediment-hosted aquifers and enrichment of novel symbionts in the deep terrestrial subsurface.</title>
        <authorList>
            <person name="Probst A.J."/>
            <person name="Ladd B."/>
            <person name="Jarett J.K."/>
            <person name="Geller-Mcgrath D.E."/>
            <person name="Sieber C.M.K."/>
            <person name="Emerson J.B."/>
            <person name="Anantharaman K."/>
            <person name="Thomas B.C."/>
            <person name="Malmstrom R."/>
            <person name="Stieglmeier M."/>
            <person name="Klingl A."/>
            <person name="Woyke T."/>
            <person name="Ryan C.M."/>
            <person name="Banfield J.F."/>
        </authorList>
    </citation>
    <scope>NUCLEOTIDE SEQUENCE [LARGE SCALE GENOMIC DNA]</scope>
</reference>
<organism evidence="2 3">
    <name type="scientific">Candidatus Aquicultor secundus</name>
    <dbReference type="NCBI Taxonomy" id="1973895"/>
    <lineage>
        <taxon>Bacteria</taxon>
        <taxon>Bacillati</taxon>
        <taxon>Actinomycetota</taxon>
        <taxon>Candidatus Aquicultoria</taxon>
        <taxon>Candidatus Aquicultorales</taxon>
        <taxon>Candidatus Aquicultoraceae</taxon>
        <taxon>Candidatus Aquicultor</taxon>
    </lineage>
</organism>
<dbReference type="Gene3D" id="2.40.10.220">
    <property type="entry name" value="predicted glycosyltransferase like domains"/>
    <property type="match status" value="1"/>
</dbReference>
<comment type="caution">
    <text evidence="2">The sequence shown here is derived from an EMBL/GenBank/DDBJ whole genome shotgun (WGS) entry which is preliminary data.</text>
</comment>
<evidence type="ECO:0000259" key="1">
    <source>
        <dbReference type="Pfam" id="PF07238"/>
    </source>
</evidence>
<dbReference type="AlphaFoldDB" id="A0A2M7T6E3"/>
<name>A0A2M7T6E3_9ACTN</name>
<dbReference type="GO" id="GO:0035438">
    <property type="term" value="F:cyclic-di-GMP binding"/>
    <property type="evidence" value="ECO:0007669"/>
    <property type="project" value="InterPro"/>
</dbReference>
<dbReference type="RefSeq" id="WP_286977244.1">
    <property type="nucleotide sequence ID" value="NZ_PFKS01000231.1"/>
</dbReference>
<evidence type="ECO:0000313" key="2">
    <source>
        <dbReference type="EMBL" id="PIZ36333.1"/>
    </source>
</evidence>
<dbReference type="EMBL" id="PFNG01000206">
    <property type="protein sequence ID" value="PIZ36333.1"/>
    <property type="molecule type" value="Genomic_DNA"/>
</dbReference>
<feature type="domain" description="PilZ" evidence="1">
    <location>
        <begin position="89"/>
        <end position="195"/>
    </location>
</feature>
<gene>
    <name evidence="2" type="ORF">COY37_08890</name>
</gene>
<dbReference type="Proteomes" id="UP000230956">
    <property type="component" value="Unassembled WGS sequence"/>
</dbReference>
<accession>A0A2M7T6E3</accession>
<dbReference type="Pfam" id="PF07238">
    <property type="entry name" value="PilZ"/>
    <property type="match status" value="1"/>
</dbReference>
<protein>
    <recommendedName>
        <fullName evidence="1">PilZ domain-containing protein</fullName>
    </recommendedName>
</protein>
<dbReference type="InterPro" id="IPR009875">
    <property type="entry name" value="PilZ_domain"/>
</dbReference>